<evidence type="ECO:0000256" key="1">
    <source>
        <dbReference type="SAM" id="MobiDB-lite"/>
    </source>
</evidence>
<sequence length="218" mass="25035">MEEENLIVLLHFRVRREAGSDLFEPCCLSPSAARDQASSSRHSSLRKYRRAASPFARFSLERPQTADEISDPAQPENDPADEWRERSKTYGESDFRSRSYRARLLRLNCSNRPACTGAQWNPATRICRIHGEPLSRFPFDTRDWPGTWLIPRPRDQCKALDDPQTLSSHCSIFFPALSERWSMIPLELHPPAYGIFGALLNSLYSIGRVRGLLCMRRP</sequence>
<evidence type="ECO:0000313" key="3">
    <source>
        <dbReference type="Proteomes" id="UP000019443"/>
    </source>
</evidence>
<dbReference type="Proteomes" id="UP000019443">
    <property type="component" value="Unassembled WGS sequence"/>
</dbReference>
<gene>
    <name evidence="2" type="ORF">LPU83_pLPU83b_0479</name>
</gene>
<feature type="region of interest" description="Disordered" evidence="1">
    <location>
        <begin position="61"/>
        <end position="89"/>
    </location>
</feature>
<dbReference type="AlphaFoldDB" id="W6RH12"/>
<name>W6RH12_9HYPH</name>
<accession>W6RH12</accession>
<keyword evidence="3" id="KW-1185">Reference proteome</keyword>
<evidence type="ECO:0000313" key="2">
    <source>
        <dbReference type="EMBL" id="CDM60462.1"/>
    </source>
</evidence>
<organism evidence="2 3">
    <name type="scientific">Rhizobium favelukesii</name>
    <dbReference type="NCBI Taxonomy" id="348824"/>
    <lineage>
        <taxon>Bacteria</taxon>
        <taxon>Pseudomonadati</taxon>
        <taxon>Pseudomonadota</taxon>
        <taxon>Alphaproteobacteria</taxon>
        <taxon>Hyphomicrobiales</taxon>
        <taxon>Rhizobiaceae</taxon>
        <taxon>Rhizobium/Agrobacterium group</taxon>
        <taxon>Rhizobium</taxon>
    </lineage>
</organism>
<geneLocation type="plasmid" evidence="2">
    <name>pLPU83b</name>
</geneLocation>
<dbReference type="EMBL" id="CBYB010000046">
    <property type="protein sequence ID" value="CDM60462.1"/>
    <property type="molecule type" value="Genomic_DNA"/>
</dbReference>
<keyword evidence="2" id="KW-0614">Plasmid</keyword>
<protein>
    <submittedName>
        <fullName evidence="2">Uncharacterized protein</fullName>
    </submittedName>
</protein>
<reference evidence="2" key="1">
    <citation type="submission" date="2013-11" db="EMBL/GenBank/DDBJ databases">
        <title>Draft genome sequence of the broad-host-range Rhizobium sp. LPU83 strain, a member of the low-genetic diversity Oregon-like Rhizobium sp. group.</title>
        <authorList>
            <person name="Wibberg D."/>
            <person name="Puehler A."/>
            <person name="Schlueter A."/>
        </authorList>
    </citation>
    <scope>NUCLEOTIDE SEQUENCE [LARGE SCALE GENOMIC DNA]</scope>
    <source>
        <strain evidence="2">LPU83</strain>
        <plasmid evidence="2">pLPU83b</plasmid>
    </source>
</reference>
<proteinExistence type="predicted"/>
<comment type="caution">
    <text evidence="2">The sequence shown here is derived from an EMBL/GenBank/DDBJ whole genome shotgun (WGS) entry which is preliminary data.</text>
</comment>